<dbReference type="Pfam" id="PF12697">
    <property type="entry name" value="Abhydrolase_6"/>
    <property type="match status" value="1"/>
</dbReference>
<dbReference type="InterPro" id="IPR000073">
    <property type="entry name" value="AB_hydrolase_1"/>
</dbReference>
<keyword evidence="3" id="KW-1185">Reference proteome</keyword>
<dbReference type="AlphaFoldDB" id="A0AAQ3LAT6"/>
<sequence>MPCYLPGITRTKINVLPGKGDHVVLLDGIAHDGLNMKGFAKALNQQGYQVLNLGYPSTQLSISEIAEDYLTRHFAKHLPEDGRPVHFITHSMGGIVLRHYHHTFGMGRLGRVVMLSPPNHGSEVAEHLKHFFVYQWYFGPAGQEIGTGRDSVPLGLPAADFEVGVLTGSVSFDPWFDPLFEGTHDGKVSVESARLEGMKEFRVVPCSHYGMTFSRKVQAMAMRFLAEGGF</sequence>
<proteinExistence type="predicted"/>
<dbReference type="RefSeq" id="WP_317834331.1">
    <property type="nucleotide sequence ID" value="NZ_CP136920.1"/>
</dbReference>
<accession>A0AAQ3LAT6</accession>
<dbReference type="PANTHER" id="PTHR37946">
    <property type="entry name" value="SLL1969 PROTEIN"/>
    <property type="match status" value="1"/>
</dbReference>
<dbReference type="Gene3D" id="3.40.50.1820">
    <property type="entry name" value="alpha/beta hydrolase"/>
    <property type="match status" value="1"/>
</dbReference>
<dbReference type="KEGG" id="puo:RZN69_02020"/>
<dbReference type="GO" id="GO:0016787">
    <property type="term" value="F:hydrolase activity"/>
    <property type="evidence" value="ECO:0007669"/>
    <property type="project" value="UniProtKB-KW"/>
</dbReference>
<gene>
    <name evidence="2" type="ORF">RZN69_02020</name>
</gene>
<name>A0AAQ3LAT6_9BACT</name>
<feature type="domain" description="AB hydrolase-1" evidence="1">
    <location>
        <begin position="48"/>
        <end position="141"/>
    </location>
</feature>
<protein>
    <submittedName>
        <fullName evidence="2">Alpha/beta fold hydrolase</fullName>
    </submittedName>
</protein>
<dbReference type="InterPro" id="IPR029058">
    <property type="entry name" value="AB_hydrolase_fold"/>
</dbReference>
<organism evidence="2 3">
    <name type="scientific">Rubellicoccus peritrichatus</name>
    <dbReference type="NCBI Taxonomy" id="3080537"/>
    <lineage>
        <taxon>Bacteria</taxon>
        <taxon>Pseudomonadati</taxon>
        <taxon>Verrucomicrobiota</taxon>
        <taxon>Opitutia</taxon>
        <taxon>Puniceicoccales</taxon>
        <taxon>Cerasicoccaceae</taxon>
        <taxon>Rubellicoccus</taxon>
    </lineage>
</organism>
<keyword evidence="2" id="KW-0378">Hydrolase</keyword>
<evidence type="ECO:0000259" key="1">
    <source>
        <dbReference type="Pfam" id="PF12697"/>
    </source>
</evidence>
<evidence type="ECO:0000313" key="3">
    <source>
        <dbReference type="Proteomes" id="UP001304300"/>
    </source>
</evidence>
<evidence type="ECO:0000313" key="2">
    <source>
        <dbReference type="EMBL" id="WOO41847.1"/>
    </source>
</evidence>
<dbReference type="EMBL" id="CP136920">
    <property type="protein sequence ID" value="WOO41847.1"/>
    <property type="molecule type" value="Genomic_DNA"/>
</dbReference>
<dbReference type="Proteomes" id="UP001304300">
    <property type="component" value="Chromosome"/>
</dbReference>
<dbReference type="SUPFAM" id="SSF53474">
    <property type="entry name" value="alpha/beta-Hydrolases"/>
    <property type="match status" value="1"/>
</dbReference>
<dbReference type="PANTHER" id="PTHR37946:SF1">
    <property type="entry name" value="SLL1969 PROTEIN"/>
    <property type="match status" value="1"/>
</dbReference>
<reference evidence="2 3" key="1">
    <citation type="submission" date="2023-10" db="EMBL/GenBank/DDBJ databases">
        <title>Rubellicoccus peritrichatus gen. nov., sp. nov., isolated from an algae of coral reef tank.</title>
        <authorList>
            <person name="Luo J."/>
        </authorList>
    </citation>
    <scope>NUCLEOTIDE SEQUENCE [LARGE SCALE GENOMIC DNA]</scope>
    <source>
        <strain evidence="2 3">CR14</strain>
    </source>
</reference>